<organism evidence="2 3">
    <name type="scientific">Mytilus galloprovincialis</name>
    <name type="common">Mediterranean mussel</name>
    <dbReference type="NCBI Taxonomy" id="29158"/>
    <lineage>
        <taxon>Eukaryota</taxon>
        <taxon>Metazoa</taxon>
        <taxon>Spiralia</taxon>
        <taxon>Lophotrochozoa</taxon>
        <taxon>Mollusca</taxon>
        <taxon>Bivalvia</taxon>
        <taxon>Autobranchia</taxon>
        <taxon>Pteriomorphia</taxon>
        <taxon>Mytilida</taxon>
        <taxon>Mytiloidea</taxon>
        <taxon>Mytilidae</taxon>
        <taxon>Mytilinae</taxon>
        <taxon>Mytilus</taxon>
    </lineage>
</organism>
<sequence>MPETPGKQSSTTETPKSKKKNKLKCKEQDTNTCETPKKGNKLRFSEDEDEIQLISPSVSPKSINLPTSDEKAKISNKYGVPFGSKGIFVG</sequence>
<dbReference type="OrthoDB" id="10560393at2759"/>
<dbReference type="AlphaFoldDB" id="A0A8B6E7T0"/>
<protein>
    <submittedName>
        <fullName evidence="2">Uncharacterized protein</fullName>
    </submittedName>
</protein>
<evidence type="ECO:0000313" key="3">
    <source>
        <dbReference type="Proteomes" id="UP000596742"/>
    </source>
</evidence>
<proteinExistence type="predicted"/>
<evidence type="ECO:0000313" key="2">
    <source>
        <dbReference type="EMBL" id="VDI31088.1"/>
    </source>
</evidence>
<dbReference type="Proteomes" id="UP000596742">
    <property type="component" value="Unassembled WGS sequence"/>
</dbReference>
<name>A0A8B6E7T0_MYTGA</name>
<feature type="region of interest" description="Disordered" evidence="1">
    <location>
        <begin position="1"/>
        <end position="40"/>
    </location>
</feature>
<keyword evidence="3" id="KW-1185">Reference proteome</keyword>
<accession>A0A8B6E7T0</accession>
<comment type="caution">
    <text evidence="2">The sequence shown here is derived from an EMBL/GenBank/DDBJ whole genome shotgun (WGS) entry which is preliminary data.</text>
</comment>
<gene>
    <name evidence="2" type="ORF">MGAL_10B055001</name>
</gene>
<reference evidence="2" key="1">
    <citation type="submission" date="2018-11" db="EMBL/GenBank/DDBJ databases">
        <authorList>
            <person name="Alioto T."/>
            <person name="Alioto T."/>
        </authorList>
    </citation>
    <scope>NUCLEOTIDE SEQUENCE</scope>
</reference>
<dbReference type="EMBL" id="UYJE01004761">
    <property type="protein sequence ID" value="VDI31088.1"/>
    <property type="molecule type" value="Genomic_DNA"/>
</dbReference>
<evidence type="ECO:0000256" key="1">
    <source>
        <dbReference type="SAM" id="MobiDB-lite"/>
    </source>
</evidence>